<accession>S8EV74</accession>
<dbReference type="AlphaFoldDB" id="S8EV74"/>
<organism evidence="1 2">
    <name type="scientific">Fomitopsis schrenkii</name>
    <name type="common">Brown rot fungus</name>
    <dbReference type="NCBI Taxonomy" id="2126942"/>
    <lineage>
        <taxon>Eukaryota</taxon>
        <taxon>Fungi</taxon>
        <taxon>Dikarya</taxon>
        <taxon>Basidiomycota</taxon>
        <taxon>Agaricomycotina</taxon>
        <taxon>Agaricomycetes</taxon>
        <taxon>Polyporales</taxon>
        <taxon>Fomitopsis</taxon>
    </lineage>
</organism>
<name>S8EV74_FOMSC</name>
<protein>
    <submittedName>
        <fullName evidence="1">Uncharacterized protein</fullName>
    </submittedName>
</protein>
<dbReference type="EMBL" id="KE504267">
    <property type="protein sequence ID" value="EPS93575.1"/>
    <property type="molecule type" value="Genomic_DNA"/>
</dbReference>
<dbReference type="InParanoid" id="S8EV74"/>
<dbReference type="OrthoDB" id="2756573at2759"/>
<reference evidence="1 2" key="1">
    <citation type="journal article" date="2012" name="Science">
        <title>The Paleozoic origin of enzymatic lignin decomposition reconstructed from 31 fungal genomes.</title>
        <authorList>
            <person name="Floudas D."/>
            <person name="Binder M."/>
            <person name="Riley R."/>
            <person name="Barry K."/>
            <person name="Blanchette R.A."/>
            <person name="Henrissat B."/>
            <person name="Martinez A.T."/>
            <person name="Otillar R."/>
            <person name="Spatafora J.W."/>
            <person name="Yadav J.S."/>
            <person name="Aerts A."/>
            <person name="Benoit I."/>
            <person name="Boyd A."/>
            <person name="Carlson A."/>
            <person name="Copeland A."/>
            <person name="Coutinho P.M."/>
            <person name="de Vries R.P."/>
            <person name="Ferreira P."/>
            <person name="Findley K."/>
            <person name="Foster B."/>
            <person name="Gaskell J."/>
            <person name="Glotzer D."/>
            <person name="Gorecki P."/>
            <person name="Heitman J."/>
            <person name="Hesse C."/>
            <person name="Hori C."/>
            <person name="Igarashi K."/>
            <person name="Jurgens J.A."/>
            <person name="Kallen N."/>
            <person name="Kersten P."/>
            <person name="Kohler A."/>
            <person name="Kuees U."/>
            <person name="Kumar T.K.A."/>
            <person name="Kuo A."/>
            <person name="LaButti K."/>
            <person name="Larrondo L.F."/>
            <person name="Lindquist E."/>
            <person name="Ling A."/>
            <person name="Lombard V."/>
            <person name="Lucas S."/>
            <person name="Lundell T."/>
            <person name="Martin R."/>
            <person name="McLaughlin D.J."/>
            <person name="Morgenstern I."/>
            <person name="Morin E."/>
            <person name="Murat C."/>
            <person name="Nagy L.G."/>
            <person name="Nolan M."/>
            <person name="Ohm R.A."/>
            <person name="Patyshakuliyeva A."/>
            <person name="Rokas A."/>
            <person name="Ruiz-Duenas F.J."/>
            <person name="Sabat G."/>
            <person name="Salamov A."/>
            <person name="Samejima M."/>
            <person name="Schmutz J."/>
            <person name="Slot J.C."/>
            <person name="St John F."/>
            <person name="Stenlid J."/>
            <person name="Sun H."/>
            <person name="Sun S."/>
            <person name="Syed K."/>
            <person name="Tsang A."/>
            <person name="Wiebenga A."/>
            <person name="Young D."/>
            <person name="Pisabarro A."/>
            <person name="Eastwood D.C."/>
            <person name="Martin F."/>
            <person name="Cullen D."/>
            <person name="Grigoriev I.V."/>
            <person name="Hibbett D.S."/>
        </authorList>
    </citation>
    <scope>NUCLEOTIDE SEQUENCE</scope>
    <source>
        <strain evidence="2">FP-58527</strain>
    </source>
</reference>
<evidence type="ECO:0000313" key="1">
    <source>
        <dbReference type="EMBL" id="EPS93575.1"/>
    </source>
</evidence>
<gene>
    <name evidence="1" type="ORF">FOMPIDRAFT_1055846</name>
</gene>
<dbReference type="Proteomes" id="UP000015241">
    <property type="component" value="Unassembled WGS sequence"/>
</dbReference>
<proteinExistence type="predicted"/>
<evidence type="ECO:0000313" key="2">
    <source>
        <dbReference type="Proteomes" id="UP000015241"/>
    </source>
</evidence>
<keyword evidence="2" id="KW-1185">Reference proteome</keyword>
<sequence>MILLGGIANLVFMHTNGFQGSQTFVLVLEAILLSRFFLNLRSAADGLAEAPSSPSGLQVSIQQSFGGEVIFGDNELVEDDGEPIIVPVDYGDAGLAARDVTAHIDLYCPGTSV</sequence>
<dbReference type="HOGENOM" id="CLU_2133563_0_0_1"/>